<dbReference type="Pfam" id="PF13727">
    <property type="entry name" value="CoA_binding_3"/>
    <property type="match status" value="1"/>
</dbReference>
<evidence type="ECO:0000256" key="7">
    <source>
        <dbReference type="ARBA" id="ARBA00022989"/>
    </source>
</evidence>
<evidence type="ECO:0000256" key="4">
    <source>
        <dbReference type="ARBA" id="ARBA00022475"/>
    </source>
</evidence>
<evidence type="ECO:0000259" key="10">
    <source>
        <dbReference type="Pfam" id="PF02397"/>
    </source>
</evidence>
<evidence type="ECO:0000256" key="9">
    <source>
        <dbReference type="SAM" id="Phobius"/>
    </source>
</evidence>
<comment type="caution">
    <text evidence="11">The sequence shown here is derived from an EMBL/GenBank/DDBJ whole genome shotgun (WGS) entry which is preliminary data.</text>
</comment>
<dbReference type="NCBIfam" id="TIGR03022">
    <property type="entry name" value="WbaP_sugtrans"/>
    <property type="match status" value="1"/>
</dbReference>
<keyword evidence="7 9" id="KW-1133">Transmembrane helix</keyword>
<gene>
    <name evidence="11" type="ORF">HMPREF9282_00151</name>
</gene>
<keyword evidence="5 11" id="KW-0808">Transferase</keyword>
<sequence>MKCTTSLLKRNTTYVLPLCLFIIDYFMIVAGISLAVIGRKLWMFPPVAESFHIRSIYIYLIAPALFLFLMCLGHCYDIALPYWDRVRNLFKAVSFSVMFTVFFMYAANVAGDVSRLFILGSWIFTFVSLLLGRYLLQRVLIAKGILKIPVIIIGAGKTAELVLQSFERHPIMRYEIVGFIDDNPVCKNLIKKYPLLGGFCDIDDIVSQTKIQHVIVCAPGLSPDKLIALINRLEILVKNVSFVPELIGLPVANVSVQGLMEENMLLVNVQNNLARPFYRFVKCIFDIFLIVGTCWFSIPIMFIIGCVVWLNDPGPVFFSHIRIGRNGKTFKCYKFRTMVVNANIKLREYLATHPEAKEEWDKSYKLKNDPRITRVGHFLRKSSLDELPQLFNVLKGEMSLVGPRPIIRTEIRKYGDYIQDFYLVRPGITGVWQVSGRSDTTYDERVRMDSWYVHNWSVWIDIVYLVKTILVVIKRKGAY</sequence>
<evidence type="ECO:0000313" key="11">
    <source>
        <dbReference type="EMBL" id="EKU79343.1"/>
    </source>
</evidence>
<evidence type="ECO:0000256" key="3">
    <source>
        <dbReference type="ARBA" id="ARBA00006464"/>
    </source>
</evidence>
<dbReference type="AlphaFoldDB" id="K9D546"/>
<dbReference type="NCBIfam" id="TIGR03025">
    <property type="entry name" value="EPS_sugtrans"/>
    <property type="match status" value="1"/>
</dbReference>
<feature type="domain" description="Bacterial sugar transferase" evidence="10">
    <location>
        <begin position="282"/>
        <end position="474"/>
    </location>
</feature>
<feature type="transmembrane region" description="Helical" evidence="9">
    <location>
        <begin position="283"/>
        <end position="310"/>
    </location>
</feature>
<protein>
    <submittedName>
        <fullName evidence="11">Undecaprenyl-phosphate galactose phosphotransferase, WbaP</fullName>
    </submittedName>
</protein>
<reference evidence="11 12" key="1">
    <citation type="submission" date="2012-09" db="EMBL/GenBank/DDBJ databases">
        <title>The Genome Sequence of Veillonella ratti ACS-216-V-COL6B.</title>
        <authorList>
            <consortium name="The Broad Institute Genome Sequencing Platform"/>
            <person name="Earl A."/>
            <person name="Ward D."/>
            <person name="Feldgarden M."/>
            <person name="Gevers D."/>
            <person name="Saerens B."/>
            <person name="Vaneechoutte M."/>
            <person name="Walker B."/>
            <person name="Young S.K."/>
            <person name="Zeng Q."/>
            <person name="Gargeya S."/>
            <person name="Fitzgerald M."/>
            <person name="Haas B."/>
            <person name="Abouelleil A."/>
            <person name="Alvarado L."/>
            <person name="Arachchi H.M."/>
            <person name="Berlin A."/>
            <person name="Chapman S.B."/>
            <person name="Goldberg J."/>
            <person name="Griggs A."/>
            <person name="Gujja S."/>
            <person name="Hansen M."/>
            <person name="Howarth C."/>
            <person name="Imamovic A."/>
            <person name="Larimer J."/>
            <person name="McCowen C."/>
            <person name="Montmayeur A."/>
            <person name="Murphy C."/>
            <person name="Neiman D."/>
            <person name="Pearson M."/>
            <person name="Priest M."/>
            <person name="Roberts A."/>
            <person name="Saif S."/>
            <person name="Shea T."/>
            <person name="Sisk P."/>
            <person name="Sykes S."/>
            <person name="Wortman J."/>
            <person name="Nusbaum C."/>
            <person name="Birren B."/>
        </authorList>
    </citation>
    <scope>NUCLEOTIDE SEQUENCE [LARGE SCALE GENOMIC DNA]</scope>
    <source>
        <strain evidence="11 12">ACS-216-V-Col6b</strain>
    </source>
</reference>
<dbReference type="PATRIC" id="fig|883156.3.peg.153"/>
<dbReference type="eggNOG" id="COG1086">
    <property type="taxonomic scope" value="Bacteria"/>
</dbReference>
<evidence type="ECO:0000313" key="12">
    <source>
        <dbReference type="Proteomes" id="UP000009891"/>
    </source>
</evidence>
<keyword evidence="6 9" id="KW-0812">Transmembrane</keyword>
<dbReference type="eggNOG" id="COG2148">
    <property type="taxonomic scope" value="Bacteria"/>
</dbReference>
<dbReference type="InterPro" id="IPR036291">
    <property type="entry name" value="NAD(P)-bd_dom_sf"/>
</dbReference>
<evidence type="ECO:0000256" key="5">
    <source>
        <dbReference type="ARBA" id="ARBA00022679"/>
    </source>
</evidence>
<comment type="similarity">
    <text evidence="3">Belongs to the bacterial sugar transferase family.</text>
</comment>
<proteinExistence type="inferred from homology"/>
<feature type="transmembrane region" description="Helical" evidence="9">
    <location>
        <begin position="88"/>
        <end position="107"/>
    </location>
</feature>
<dbReference type="Pfam" id="PF02397">
    <property type="entry name" value="Bac_transf"/>
    <property type="match status" value="1"/>
</dbReference>
<dbReference type="EMBL" id="AHAF01000001">
    <property type="protein sequence ID" value="EKU79343.1"/>
    <property type="molecule type" value="Genomic_DNA"/>
</dbReference>
<dbReference type="Gene3D" id="3.40.50.720">
    <property type="entry name" value="NAD(P)-binding Rossmann-like Domain"/>
    <property type="match status" value="1"/>
</dbReference>
<dbReference type="InterPro" id="IPR017472">
    <property type="entry name" value="Undecaprenyl-P_galact_Ptfrase"/>
</dbReference>
<keyword evidence="4" id="KW-1003">Cell membrane</keyword>
<dbReference type="Proteomes" id="UP000009891">
    <property type="component" value="Unassembled WGS sequence"/>
</dbReference>
<evidence type="ECO:0000256" key="8">
    <source>
        <dbReference type="ARBA" id="ARBA00023136"/>
    </source>
</evidence>
<feature type="transmembrane region" description="Helical" evidence="9">
    <location>
        <begin position="56"/>
        <end position="76"/>
    </location>
</feature>
<dbReference type="STRING" id="883156.HMPREF9282_00151"/>
<dbReference type="PANTHER" id="PTHR30576">
    <property type="entry name" value="COLANIC BIOSYNTHESIS UDP-GLUCOSE LIPID CARRIER TRANSFERASE"/>
    <property type="match status" value="1"/>
</dbReference>
<dbReference type="PANTHER" id="PTHR30576:SF4">
    <property type="entry name" value="UNDECAPRENYL-PHOSPHATE GALACTOSE PHOSPHOTRANSFERASE"/>
    <property type="match status" value="1"/>
</dbReference>
<dbReference type="InterPro" id="IPR003362">
    <property type="entry name" value="Bact_transf"/>
</dbReference>
<keyword evidence="12" id="KW-1185">Reference proteome</keyword>
<dbReference type="GO" id="GO:0005886">
    <property type="term" value="C:plasma membrane"/>
    <property type="evidence" value="ECO:0007669"/>
    <property type="project" value="UniProtKB-SubCell"/>
</dbReference>
<dbReference type="RefSeq" id="WP_006555051.1">
    <property type="nucleotide sequence ID" value="NZ_JH992936.1"/>
</dbReference>
<feature type="transmembrane region" description="Helical" evidence="9">
    <location>
        <begin position="456"/>
        <end position="473"/>
    </location>
</feature>
<keyword evidence="8 9" id="KW-0472">Membrane</keyword>
<feature type="transmembrane region" description="Helical" evidence="9">
    <location>
        <begin position="113"/>
        <end position="136"/>
    </location>
</feature>
<evidence type="ECO:0000256" key="6">
    <source>
        <dbReference type="ARBA" id="ARBA00022692"/>
    </source>
</evidence>
<dbReference type="OrthoDB" id="9808602at2"/>
<evidence type="ECO:0000256" key="2">
    <source>
        <dbReference type="ARBA" id="ARBA00004236"/>
    </source>
</evidence>
<dbReference type="GO" id="GO:0000271">
    <property type="term" value="P:polysaccharide biosynthetic process"/>
    <property type="evidence" value="ECO:0007669"/>
    <property type="project" value="InterPro"/>
</dbReference>
<accession>K9D546</accession>
<dbReference type="SUPFAM" id="SSF51735">
    <property type="entry name" value="NAD(P)-binding Rossmann-fold domains"/>
    <property type="match status" value="1"/>
</dbReference>
<dbReference type="InterPro" id="IPR017475">
    <property type="entry name" value="EPS_sugar_tfrase"/>
</dbReference>
<feature type="transmembrane region" description="Helical" evidence="9">
    <location>
        <begin position="12"/>
        <end position="36"/>
    </location>
</feature>
<name>K9D546_9FIRM</name>
<evidence type="ECO:0000256" key="1">
    <source>
        <dbReference type="ARBA" id="ARBA00004141"/>
    </source>
</evidence>
<comment type="subcellular location">
    <subcellularLocation>
        <location evidence="2">Cell membrane</location>
    </subcellularLocation>
    <subcellularLocation>
        <location evidence="1">Membrane</location>
        <topology evidence="1">Multi-pass membrane protein</topology>
    </subcellularLocation>
</comment>
<dbReference type="GO" id="GO:0016780">
    <property type="term" value="F:phosphotransferase activity, for other substituted phosphate groups"/>
    <property type="evidence" value="ECO:0007669"/>
    <property type="project" value="TreeGrafter"/>
</dbReference>
<dbReference type="HOGENOM" id="CLU_024920_3_5_9"/>
<organism evidence="11 12">
    <name type="scientific">Veillonella seminalis ACS-216-V-Col6b</name>
    <dbReference type="NCBI Taxonomy" id="883156"/>
    <lineage>
        <taxon>Bacteria</taxon>
        <taxon>Bacillati</taxon>
        <taxon>Bacillota</taxon>
        <taxon>Negativicutes</taxon>
        <taxon>Veillonellales</taxon>
        <taxon>Veillonellaceae</taxon>
        <taxon>Veillonella</taxon>
    </lineage>
</organism>